<dbReference type="SUPFAM" id="SSF52467">
    <property type="entry name" value="DHS-like NAD/FAD-binding domain"/>
    <property type="match status" value="1"/>
</dbReference>
<feature type="domain" description="Deacetylase sirtuin-type" evidence="5">
    <location>
        <begin position="100"/>
        <end position="372"/>
    </location>
</feature>
<dbReference type="Gene3D" id="3.40.50.1220">
    <property type="entry name" value="TPP-binding domain"/>
    <property type="match status" value="1"/>
</dbReference>
<dbReference type="InterPro" id="IPR003000">
    <property type="entry name" value="Sirtuin"/>
</dbReference>
<feature type="region of interest" description="Disordered" evidence="4">
    <location>
        <begin position="145"/>
        <end position="164"/>
    </location>
</feature>
<evidence type="ECO:0000256" key="4">
    <source>
        <dbReference type="SAM" id="MobiDB-lite"/>
    </source>
</evidence>
<evidence type="ECO:0000256" key="1">
    <source>
        <dbReference type="ARBA" id="ARBA00022679"/>
    </source>
</evidence>
<dbReference type="OrthoDB" id="2919105at2759"/>
<keyword evidence="3" id="KW-0479">Metal-binding</keyword>
<keyword evidence="3" id="KW-0862">Zinc</keyword>
<feature type="binding site" evidence="3">
    <location>
        <position position="262"/>
    </location>
    <ligand>
        <name>Zn(2+)</name>
        <dbReference type="ChEBI" id="CHEBI:29105"/>
    </ligand>
</feature>
<dbReference type="GO" id="GO:0005634">
    <property type="term" value="C:nucleus"/>
    <property type="evidence" value="ECO:0007669"/>
    <property type="project" value="TreeGrafter"/>
</dbReference>
<dbReference type="STRING" id="6573.A0A210PR88"/>
<dbReference type="InterPro" id="IPR026590">
    <property type="entry name" value="Ssirtuin_cat_dom"/>
</dbReference>
<feature type="binding site" evidence="3">
    <location>
        <position position="225"/>
    </location>
    <ligand>
        <name>Zn(2+)</name>
        <dbReference type="ChEBI" id="CHEBI:29105"/>
    </ligand>
</feature>
<evidence type="ECO:0000256" key="3">
    <source>
        <dbReference type="PROSITE-ProRule" id="PRU00236"/>
    </source>
</evidence>
<reference evidence="6 7" key="1">
    <citation type="journal article" date="2017" name="Nat. Ecol. Evol.">
        <title>Scallop genome provides insights into evolution of bilaterian karyotype and development.</title>
        <authorList>
            <person name="Wang S."/>
            <person name="Zhang J."/>
            <person name="Jiao W."/>
            <person name="Li J."/>
            <person name="Xun X."/>
            <person name="Sun Y."/>
            <person name="Guo X."/>
            <person name="Huan P."/>
            <person name="Dong B."/>
            <person name="Zhang L."/>
            <person name="Hu X."/>
            <person name="Sun X."/>
            <person name="Wang J."/>
            <person name="Zhao C."/>
            <person name="Wang Y."/>
            <person name="Wang D."/>
            <person name="Huang X."/>
            <person name="Wang R."/>
            <person name="Lv J."/>
            <person name="Li Y."/>
            <person name="Zhang Z."/>
            <person name="Liu B."/>
            <person name="Lu W."/>
            <person name="Hui Y."/>
            <person name="Liang J."/>
            <person name="Zhou Z."/>
            <person name="Hou R."/>
            <person name="Li X."/>
            <person name="Liu Y."/>
            <person name="Li H."/>
            <person name="Ning X."/>
            <person name="Lin Y."/>
            <person name="Zhao L."/>
            <person name="Xing Q."/>
            <person name="Dou J."/>
            <person name="Li Y."/>
            <person name="Mao J."/>
            <person name="Guo H."/>
            <person name="Dou H."/>
            <person name="Li T."/>
            <person name="Mu C."/>
            <person name="Jiang W."/>
            <person name="Fu Q."/>
            <person name="Fu X."/>
            <person name="Miao Y."/>
            <person name="Liu J."/>
            <person name="Yu Q."/>
            <person name="Li R."/>
            <person name="Liao H."/>
            <person name="Li X."/>
            <person name="Kong Y."/>
            <person name="Jiang Z."/>
            <person name="Chourrout D."/>
            <person name="Li R."/>
            <person name="Bao Z."/>
        </authorList>
    </citation>
    <scope>NUCLEOTIDE SEQUENCE [LARGE SCALE GENOMIC DNA]</scope>
    <source>
        <strain evidence="6 7">PY_sf001</strain>
    </source>
</reference>
<dbReference type="EMBL" id="NEDP02005549">
    <property type="protein sequence ID" value="OWF39003.1"/>
    <property type="molecule type" value="Genomic_DNA"/>
</dbReference>
<dbReference type="Pfam" id="PF02146">
    <property type="entry name" value="SIR2"/>
    <property type="match status" value="1"/>
</dbReference>
<dbReference type="GO" id="GO:0070403">
    <property type="term" value="F:NAD+ binding"/>
    <property type="evidence" value="ECO:0007669"/>
    <property type="project" value="InterPro"/>
</dbReference>
<dbReference type="Proteomes" id="UP000242188">
    <property type="component" value="Unassembled WGS sequence"/>
</dbReference>
<dbReference type="InterPro" id="IPR029035">
    <property type="entry name" value="DHS-like_NAD/FAD-binding_dom"/>
</dbReference>
<evidence type="ECO:0000313" key="6">
    <source>
        <dbReference type="EMBL" id="OWF39003.1"/>
    </source>
</evidence>
<evidence type="ECO:0000259" key="5">
    <source>
        <dbReference type="PROSITE" id="PS50305"/>
    </source>
</evidence>
<accession>A0A210PR88</accession>
<dbReference type="PANTHER" id="PTHR11085:SF10">
    <property type="entry name" value="NAD-DEPENDENT PROTEIN DEACYLASE SIRTUIN-5, MITOCHONDRIAL-RELATED"/>
    <property type="match status" value="1"/>
</dbReference>
<name>A0A210PR88_MIZYE</name>
<dbReference type="PANTHER" id="PTHR11085">
    <property type="entry name" value="NAD-DEPENDENT PROTEIN DEACYLASE SIRTUIN-5, MITOCHONDRIAL-RELATED"/>
    <property type="match status" value="1"/>
</dbReference>
<proteinExistence type="predicted"/>
<dbReference type="GO" id="GO:0046872">
    <property type="term" value="F:metal ion binding"/>
    <property type="evidence" value="ECO:0007669"/>
    <property type="project" value="UniProtKB-KW"/>
</dbReference>
<organism evidence="6 7">
    <name type="scientific">Mizuhopecten yessoensis</name>
    <name type="common">Japanese scallop</name>
    <name type="synonym">Patinopecten yessoensis</name>
    <dbReference type="NCBI Taxonomy" id="6573"/>
    <lineage>
        <taxon>Eukaryota</taxon>
        <taxon>Metazoa</taxon>
        <taxon>Spiralia</taxon>
        <taxon>Lophotrochozoa</taxon>
        <taxon>Mollusca</taxon>
        <taxon>Bivalvia</taxon>
        <taxon>Autobranchia</taxon>
        <taxon>Pteriomorphia</taxon>
        <taxon>Pectinida</taxon>
        <taxon>Pectinoidea</taxon>
        <taxon>Pectinidae</taxon>
        <taxon>Mizuhopecten</taxon>
    </lineage>
</organism>
<comment type="caution">
    <text evidence="6">The sequence shown here is derived from an EMBL/GenBank/DDBJ whole genome shotgun (WGS) entry which is preliminary data.</text>
</comment>
<feature type="compositionally biased region" description="Basic and acidic residues" evidence="4">
    <location>
        <begin position="145"/>
        <end position="161"/>
    </location>
</feature>
<feature type="binding site" evidence="3">
    <location>
        <position position="267"/>
    </location>
    <ligand>
        <name>Zn(2+)</name>
        <dbReference type="ChEBI" id="CHEBI:29105"/>
    </ligand>
</feature>
<keyword evidence="1" id="KW-0808">Transferase</keyword>
<feature type="binding site" evidence="3">
    <location>
        <position position="222"/>
    </location>
    <ligand>
        <name>Zn(2+)</name>
        <dbReference type="ChEBI" id="CHEBI:29105"/>
    </ligand>
</feature>
<feature type="active site" description="Proton acceptor" evidence="3">
    <location>
        <position position="214"/>
    </location>
</feature>
<keyword evidence="2" id="KW-0520">NAD</keyword>
<dbReference type="InterPro" id="IPR050134">
    <property type="entry name" value="NAD-dep_sirtuin_deacylases"/>
</dbReference>
<dbReference type="PROSITE" id="PS50305">
    <property type="entry name" value="SIRTUIN"/>
    <property type="match status" value="1"/>
</dbReference>
<evidence type="ECO:0000256" key="2">
    <source>
        <dbReference type="ARBA" id="ARBA00023027"/>
    </source>
</evidence>
<keyword evidence="7" id="KW-1185">Reference proteome</keyword>
<dbReference type="AlphaFoldDB" id="A0A210PR88"/>
<gene>
    <name evidence="6" type="ORF">KP79_PYT05313</name>
</gene>
<evidence type="ECO:0000313" key="7">
    <source>
        <dbReference type="Proteomes" id="UP000242188"/>
    </source>
</evidence>
<sequence>MADAQGRETNAGGYQCHLKACKLGGTVNPSDARAEVRGYTVSATQEFLAKWEADGGAVFHMECWQILSDLANRSKVTNLCSKEKSLVLEAEDTAELHQSMDSLTADATRIARMIKECKYPIAFTGAGISTSAGIGDFRGIHGKWTNRDKEKDHGSQKEGKAKAKRNVMSLRPTYTHEALLKLIEMGYLQYIISQNTDGLHRLSGIPEDKISELHGNGFVEKCEKCNKRYVMNHNHRLGPKDPKVPVKKCEHCRINHRTGRICPDPKCKGYLMNTIINFGDNLEEHVLSSAIHNAEKADMVLTLGSTLKVSPANSLVTMGQTPVKLVICNRQITPYDDVCEKKDPSTKAQLGCRVFGDCDDLMRVVMRQLMDAGQLEEWERGREERCQSYDGRRQN</sequence>
<dbReference type="GO" id="GO:0017136">
    <property type="term" value="F:histone deacetylase activity, NAD-dependent"/>
    <property type="evidence" value="ECO:0007669"/>
    <property type="project" value="TreeGrafter"/>
</dbReference>
<dbReference type="Gene3D" id="2.20.28.200">
    <property type="match status" value="1"/>
</dbReference>
<protein>
    <submittedName>
        <fullName evidence="6">NAD-dependent protein deacetylase sirtuin-6</fullName>
    </submittedName>
</protein>